<organism evidence="1 2">
    <name type="scientific">Candidatus Dojkabacteria bacterium</name>
    <dbReference type="NCBI Taxonomy" id="2099670"/>
    <lineage>
        <taxon>Bacteria</taxon>
        <taxon>Candidatus Dojkabacteria</taxon>
    </lineage>
</organism>
<evidence type="ECO:0000313" key="2">
    <source>
        <dbReference type="Proteomes" id="UP000760819"/>
    </source>
</evidence>
<dbReference type="Proteomes" id="UP000760819">
    <property type="component" value="Unassembled WGS sequence"/>
</dbReference>
<proteinExistence type="predicted"/>
<dbReference type="AlphaFoldDB" id="A0A955I742"/>
<feature type="non-terminal residue" evidence="1">
    <location>
        <position position="1"/>
    </location>
</feature>
<evidence type="ECO:0000313" key="1">
    <source>
        <dbReference type="EMBL" id="MCA9379124.1"/>
    </source>
</evidence>
<name>A0A955I742_9BACT</name>
<accession>A0A955I742</accession>
<protein>
    <submittedName>
        <fullName evidence="1">Uncharacterized protein</fullName>
    </submittedName>
</protein>
<gene>
    <name evidence="1" type="ORF">KC640_01725</name>
</gene>
<reference evidence="1" key="2">
    <citation type="journal article" date="2021" name="Microbiome">
        <title>Successional dynamics and alternative stable states in a saline activated sludge microbial community over 9 years.</title>
        <authorList>
            <person name="Wang Y."/>
            <person name="Ye J."/>
            <person name="Ju F."/>
            <person name="Liu L."/>
            <person name="Boyd J.A."/>
            <person name="Deng Y."/>
            <person name="Parks D.H."/>
            <person name="Jiang X."/>
            <person name="Yin X."/>
            <person name="Woodcroft B.J."/>
            <person name="Tyson G.W."/>
            <person name="Hugenholtz P."/>
            <person name="Polz M.F."/>
            <person name="Zhang T."/>
        </authorList>
    </citation>
    <scope>NUCLEOTIDE SEQUENCE</scope>
    <source>
        <strain evidence="1">HKST-UBA12</strain>
    </source>
</reference>
<dbReference type="EMBL" id="JAGQLI010000088">
    <property type="protein sequence ID" value="MCA9379124.1"/>
    <property type="molecule type" value="Genomic_DNA"/>
</dbReference>
<comment type="caution">
    <text evidence="1">The sequence shown here is derived from an EMBL/GenBank/DDBJ whole genome shotgun (WGS) entry which is preliminary data.</text>
</comment>
<reference evidence="1" key="1">
    <citation type="submission" date="2020-04" db="EMBL/GenBank/DDBJ databases">
        <authorList>
            <person name="Zhang T."/>
        </authorList>
    </citation>
    <scope>NUCLEOTIDE SEQUENCE</scope>
    <source>
        <strain evidence="1">HKST-UBA12</strain>
    </source>
</reference>
<sequence>QSGKQERSDLYVFASDLVKFLFPGGTDTRSTTTSYNLWRMQSEFFNRIDGSSATDGDMVTEFLGRLAQMRMDNRFNIEEVELVTTQDWPVAQSFQEYWQAGGRVDGRGNLNSEQRKAISDYLGSQTANNQNYSDAEFLVNRDQALRLAMIGIEIIDPQGADDTSSPFASGKTKSGRLNTLQYFYDKGGDLGRVLSRYFPVVLGDGESPAGAFRDWCGFLQQQGGAVDAGFFGAGDYPNSQQLAGQFENR</sequence>